<dbReference type="Gene3D" id="3.10.310.50">
    <property type="match status" value="1"/>
</dbReference>
<evidence type="ECO:0000256" key="1">
    <source>
        <dbReference type="SAM" id="MobiDB-lite"/>
    </source>
</evidence>
<feature type="transmembrane region" description="Helical" evidence="2">
    <location>
        <begin position="299"/>
        <end position="318"/>
    </location>
</feature>
<organism evidence="4 5">
    <name type="scientific">Pseudomonas paraeruginosa</name>
    <dbReference type="NCBI Taxonomy" id="2994495"/>
    <lineage>
        <taxon>Bacteria</taxon>
        <taxon>Pseudomonadati</taxon>
        <taxon>Pseudomonadota</taxon>
        <taxon>Gammaproteobacteria</taxon>
        <taxon>Pseudomonadales</taxon>
        <taxon>Pseudomonadaceae</taxon>
        <taxon>Pseudomonas</taxon>
    </lineage>
</organism>
<evidence type="ECO:0000256" key="2">
    <source>
        <dbReference type="SAM" id="Phobius"/>
    </source>
</evidence>
<protein>
    <submittedName>
        <fullName evidence="4">Repair family protein</fullName>
    </submittedName>
</protein>
<sequence length="422" mass="44550">MDRTLSDRIFPCLLLLLALAWLVPWMPAHAEAPAEWVALPLSERVVDTTNTLDEATRLRLVERLEALERRRGAQIAVVMLATTGSLDIETFADKLFQAWKLGRKTVDDGLLLVVAKDDRRMRIEVGYGLEGAVPDVVAGRIIRERMAPAFRQGDYAGGVEAAVAELIRLVDGESLPVAVAASDASDAPGVSLGQVPAEAWALLVAFVYGALAGVLLTARPARWPWLLGGALCCWALGTLAGASGEWLSVLLVAPLCMLVGGATFGALWTVRPVFHLVIGVLVYIALLGLAAHFFSAVSFIYGLLWPAGVLMLATLGWLNYRLMRSLWRERRKGFQRRLWAWLAAYPLLGLLSGGLDAPLAWLALIPFQLMLGLLVFGRVRLGGSGGGSSGGSGGGSSSSSSSSGGFSGGGGSSGGGGASGSW</sequence>
<feature type="compositionally biased region" description="Gly residues" evidence="1">
    <location>
        <begin position="386"/>
        <end position="396"/>
    </location>
</feature>
<reference evidence="4 5" key="1">
    <citation type="submission" date="2018-02" db="EMBL/GenBank/DDBJ databases">
        <title>FDA/CDC Antimicrobial Resistant Isolate Bank Genome Sequencing.</title>
        <authorList>
            <person name="Benahmed F.H."/>
            <person name="Lutgring J.D."/>
            <person name="Yoo B."/>
            <person name="Machado M."/>
            <person name="Brown A."/>
            <person name="McAllister G."/>
            <person name="Perry A."/>
            <person name="Halpin A.L."/>
            <person name="Vavikolanu K."/>
            <person name="Ott S."/>
            <person name="Zhao X."/>
            <person name="Tallon L.J."/>
            <person name="Sadzewicz L."/>
            <person name="Aluvathingal J."/>
            <person name="Nadendla S."/>
            <person name="Voskania-kordi A."/>
            <person name="Simonyan V."/>
            <person name="Patel J."/>
            <person name="Shawar R.M."/>
        </authorList>
    </citation>
    <scope>NUCLEOTIDE SEQUENCE [LARGE SCALE GENOMIC DNA]</scope>
    <source>
        <strain evidence="4 5">AR_0356</strain>
    </source>
</reference>
<feature type="transmembrane region" description="Helical" evidence="2">
    <location>
        <begin position="338"/>
        <end position="355"/>
    </location>
</feature>
<name>A0A2R3IYS7_9PSED</name>
<dbReference type="RefSeq" id="WP_058145500.1">
    <property type="nucleotide sequence ID" value="NZ_CP027169.1"/>
</dbReference>
<feature type="transmembrane region" description="Helical" evidence="2">
    <location>
        <begin position="361"/>
        <end position="379"/>
    </location>
</feature>
<dbReference type="Proteomes" id="UP000238390">
    <property type="component" value="Chromosome"/>
</dbReference>
<gene>
    <name evidence="4" type="ORF">CSB93_5171</name>
</gene>
<dbReference type="EMBL" id="CP027169">
    <property type="protein sequence ID" value="AVK07056.1"/>
    <property type="molecule type" value="Genomic_DNA"/>
</dbReference>
<evidence type="ECO:0000313" key="4">
    <source>
        <dbReference type="EMBL" id="AVK07056.1"/>
    </source>
</evidence>
<feature type="transmembrane region" description="Helical" evidence="2">
    <location>
        <begin position="249"/>
        <end position="268"/>
    </location>
</feature>
<proteinExistence type="predicted"/>
<keyword evidence="5" id="KW-1185">Reference proteome</keyword>
<feature type="compositionally biased region" description="Gly residues" evidence="1">
    <location>
        <begin position="405"/>
        <end position="422"/>
    </location>
</feature>
<dbReference type="InterPro" id="IPR007621">
    <property type="entry name" value="TPM_dom"/>
</dbReference>
<keyword evidence="2" id="KW-0812">Transmembrane</keyword>
<dbReference type="AlphaFoldDB" id="A0A2R3IYS7"/>
<evidence type="ECO:0000259" key="3">
    <source>
        <dbReference type="Pfam" id="PF04536"/>
    </source>
</evidence>
<keyword evidence="2" id="KW-0472">Membrane</keyword>
<evidence type="ECO:0000313" key="5">
    <source>
        <dbReference type="Proteomes" id="UP000238390"/>
    </source>
</evidence>
<feature type="transmembrane region" description="Helical" evidence="2">
    <location>
        <begin position="199"/>
        <end position="218"/>
    </location>
</feature>
<feature type="region of interest" description="Disordered" evidence="1">
    <location>
        <begin position="386"/>
        <end position="422"/>
    </location>
</feature>
<dbReference type="PANTHER" id="PTHR30373:SF2">
    <property type="entry name" value="UPF0603 PROTEIN YGCG"/>
    <property type="match status" value="1"/>
</dbReference>
<feature type="transmembrane region" description="Helical" evidence="2">
    <location>
        <begin position="225"/>
        <end position="243"/>
    </location>
</feature>
<feature type="transmembrane region" description="Helical" evidence="2">
    <location>
        <begin position="273"/>
        <end position="293"/>
    </location>
</feature>
<accession>A0A2R3IYS7</accession>
<keyword evidence="2" id="KW-1133">Transmembrane helix</keyword>
<feature type="domain" description="TPM" evidence="3">
    <location>
        <begin position="45"/>
        <end position="168"/>
    </location>
</feature>
<dbReference type="PANTHER" id="PTHR30373">
    <property type="entry name" value="UPF0603 PROTEIN YGCG"/>
    <property type="match status" value="1"/>
</dbReference>
<dbReference type="Pfam" id="PF04536">
    <property type="entry name" value="TPM_phosphatase"/>
    <property type="match status" value="1"/>
</dbReference>